<dbReference type="PANTHER" id="PTHR45625:SF4">
    <property type="entry name" value="PEPTIDYLPROLYL ISOMERASE DOMAIN AND WD REPEAT-CONTAINING PROTEIN 1"/>
    <property type="match status" value="1"/>
</dbReference>
<keyword evidence="7" id="KW-1185">Reference proteome</keyword>
<dbReference type="SUPFAM" id="SSF49313">
    <property type="entry name" value="Cadherin-like"/>
    <property type="match status" value="1"/>
</dbReference>
<dbReference type="NCBIfam" id="NF012211">
    <property type="entry name" value="tand_rpt_95"/>
    <property type="match status" value="5"/>
</dbReference>
<dbReference type="Pfam" id="PF05345">
    <property type="entry name" value="He_PIG"/>
    <property type="match status" value="1"/>
</dbReference>
<dbReference type="EMBL" id="CP037423">
    <property type="protein sequence ID" value="QDV41897.1"/>
    <property type="molecule type" value="Genomic_DNA"/>
</dbReference>
<evidence type="ECO:0000256" key="2">
    <source>
        <dbReference type="ARBA" id="ARBA00023110"/>
    </source>
</evidence>
<dbReference type="EC" id="5.2.1.8" evidence="1"/>
<dbReference type="Proteomes" id="UP000319004">
    <property type="component" value="Chromosome"/>
</dbReference>
<reference evidence="6 7" key="1">
    <citation type="submission" date="2019-03" db="EMBL/GenBank/DDBJ databases">
        <title>Deep-cultivation of Planctomycetes and their phenomic and genomic characterization uncovers novel biology.</title>
        <authorList>
            <person name="Wiegand S."/>
            <person name="Jogler M."/>
            <person name="Boedeker C."/>
            <person name="Pinto D."/>
            <person name="Vollmers J."/>
            <person name="Rivas-Marin E."/>
            <person name="Kohn T."/>
            <person name="Peeters S.H."/>
            <person name="Heuer A."/>
            <person name="Rast P."/>
            <person name="Oberbeckmann S."/>
            <person name="Bunk B."/>
            <person name="Jeske O."/>
            <person name="Meyerdierks A."/>
            <person name="Storesund J.E."/>
            <person name="Kallscheuer N."/>
            <person name="Luecker S."/>
            <person name="Lage O.M."/>
            <person name="Pohl T."/>
            <person name="Merkel B.J."/>
            <person name="Hornburger P."/>
            <person name="Mueller R.-W."/>
            <person name="Bruemmer F."/>
            <person name="Labrenz M."/>
            <person name="Spormann A.M."/>
            <person name="Op den Camp H."/>
            <person name="Overmann J."/>
            <person name="Amann R."/>
            <person name="Jetten M.S.M."/>
            <person name="Mascher T."/>
            <person name="Medema M.H."/>
            <person name="Devos D.P."/>
            <person name="Kaster A.-K."/>
            <person name="Ovreas L."/>
            <person name="Rohde M."/>
            <person name="Galperin M.Y."/>
            <person name="Jogler C."/>
        </authorList>
    </citation>
    <scope>NUCLEOTIDE SEQUENCE [LARGE SCALE GENOMIC DNA]</scope>
    <source>
        <strain evidence="6 7">Enr13</strain>
    </source>
</reference>
<dbReference type="InterPro" id="IPR013783">
    <property type="entry name" value="Ig-like_fold"/>
</dbReference>
<sequence length="1645" mass="171196">MFQGREKRARRSRLSRLLGQLSLNSQKSSAITPRIHRGERLKLESLEARQLLAADVSIVSTESMGPIDAGAEVATVASATSESTLTTVSDAEGESAPDLVQFAKDLAAVGRDANGNPISGQGQVTFYGAGWCPACTEQKELFQDGKKYLPFVEVTNPDRSISQLGIDNNITAYPTWVFPDGTRETGVLTLQQLSDRSGVPIPQGENPSFVEIGDQTALIGSPLHVPVDAYDPDGGPLTVTVSVADSNLLEASVVSGNRSIRIDMATYGDMVFQLFEQRAPTAAGRVIELAELGFYDDIIFHRVIDDFVIQAGDPTGTGTSGSTLGNFDDDFHPELQHNRSGVLSFAKSSDDTNNSQFFVTEVPTRFLDYNHSVFGQLIEGEDVRDAISEHAVNGSDRPTTDIAINTIEVFTDTENSLIMLKPTGSGVGSTNVTVTVTDGDGNTHSETFQVDVNNDTQNSQPYLNAVTVPDEFARDTPATLQMSSTDIEGDAVSYSATVVSGGSNATAAIDQNGLLTVTPASGFTGTVDVQVTVQPGPGVTGNSSSDSDNQVLTFNFEGEQVLAAPTSIDLSASSDTGSSDSDNITNSGSLAFVVDGVTSGATVQLINLQTSAVLGEAVASGTSVTVTTNNIAALGEGTYNVTARQVFNGQTSEQTSPVSVTYDTTVPTSVISSANTRANVGRLYETDLINSEEGSITYALTQFPVGATINAGSGVIQWTPETGDVGDTQFSLAITDLAGNTRNENFTVTVAEAPKAEVKLVLKDTDGNVINNVNVGDEFILELVGVDARNSFDRDGVFAIYTDILFDSSVIRVKGGTTIEYVGNFTLSPKGTISTGLIDELGAASTAAVATGEAESVIARVQMEAIASGSVNIRSEEADETSSEVLVYGEDDQVPAESVFFGNVNLTVGLEFTVLDDAITVAEDSGATPIDVLANDTTTGTTALSIVSVTQPASGGTVSVDSGQVSFTPTTNFNGTTTFTYRVADGSGAQDTATVTVTVTPVNDPPTGLDDAFDVVEGTTGNRLDVLANDSLDPDTDGTLTVTSVTSNTAGATVQVSSDGLAVDYTPPTGFTGTDTFTYVVSDGEATDTLTVTVTVTSSDPPPTARDNAFTVNEDAAETSFDILANDDRDVDDQPFVIENVGTPSQGGTARFSSDGSTFFYAPAADFFGTETVTYTIRDSGGGVATATVTFTVTDVEDPPPVLDDTIQISLGDGPSVVLRLEDLPENVDGSGETLQFTLTTAQETTAQNGTASVNTAGTELTYTPPSSTFTGTDTLTYTVSDGSGTDSVGTLTIEVLDLTQRTITVKFSGSQGRRLVSAVRLIGTDALGNAISESPGLQGDNLYFANLLPGEYVVEIPAIPFYSGGDQPQQYTINSTADDGDVVIEAQMGRIKPEYISLQDWLGSTPQQSALVVVQPGQQALLSEPTSLASESISNANFTLNDLGTELIIAGEDEDASSSSTDPDTLNAAILTSNRNIVQPRGEIGDLRLYRVNVDSNAVNYSRTPAADNSDTTAEAEFVAGSGEGEQVAESEPATGIFSTAGSGEGESVAQATSVNEVAAPLLSADLLAPTTSDDSDREDELDAAAMEVAPAGASPILASDAAAETAAEAEETAPQTEGEASEDESAAEPESTTESGLDASSLS</sequence>
<dbReference type="InterPro" id="IPR044016">
    <property type="entry name" value="Big_13"/>
</dbReference>
<dbReference type="PRINTS" id="PR00153">
    <property type="entry name" value="CSAPPISMRASE"/>
</dbReference>
<protein>
    <recommendedName>
        <fullName evidence="1">peptidylprolyl isomerase</fullName>
        <ecNumber evidence="1">5.2.1.8</ecNumber>
    </recommendedName>
</protein>
<evidence type="ECO:0000313" key="6">
    <source>
        <dbReference type="EMBL" id="QDV41897.1"/>
    </source>
</evidence>
<dbReference type="CDD" id="cd00317">
    <property type="entry name" value="cyclophilin"/>
    <property type="match status" value="1"/>
</dbReference>
<dbReference type="InterPro" id="IPR036249">
    <property type="entry name" value="Thioredoxin-like_sf"/>
</dbReference>
<dbReference type="InterPro" id="IPR015919">
    <property type="entry name" value="Cadherin-like_sf"/>
</dbReference>
<dbReference type="InterPro" id="IPR029000">
    <property type="entry name" value="Cyclophilin-like_dom_sf"/>
</dbReference>
<accession>A0A518HM97</accession>
<feature type="region of interest" description="Disordered" evidence="4">
    <location>
        <begin position="1570"/>
        <end position="1645"/>
    </location>
</feature>
<dbReference type="Gene3D" id="3.40.30.10">
    <property type="entry name" value="Glutaredoxin"/>
    <property type="match status" value="1"/>
</dbReference>
<dbReference type="Gene3D" id="2.60.40.10">
    <property type="entry name" value="Immunoglobulins"/>
    <property type="match status" value="2"/>
</dbReference>
<dbReference type="PROSITE" id="PS50072">
    <property type="entry name" value="CSA_PPIASE_2"/>
    <property type="match status" value="1"/>
</dbReference>
<name>A0A518HM97_9BACT</name>
<dbReference type="Gene3D" id="2.40.100.10">
    <property type="entry name" value="Cyclophilin-like"/>
    <property type="match status" value="1"/>
</dbReference>
<dbReference type="GO" id="GO:0005509">
    <property type="term" value="F:calcium ion binding"/>
    <property type="evidence" value="ECO:0007669"/>
    <property type="project" value="InterPro"/>
</dbReference>
<dbReference type="InterPro" id="IPR044666">
    <property type="entry name" value="Cyclophilin_A-like"/>
</dbReference>
<evidence type="ECO:0000256" key="4">
    <source>
        <dbReference type="SAM" id="MobiDB-lite"/>
    </source>
</evidence>
<gene>
    <name evidence="6" type="ORF">Enr13x_17400</name>
</gene>
<proteinExistence type="predicted"/>
<organism evidence="6 7">
    <name type="scientific">Stieleria neptunia</name>
    <dbReference type="NCBI Taxonomy" id="2527979"/>
    <lineage>
        <taxon>Bacteria</taxon>
        <taxon>Pseudomonadati</taxon>
        <taxon>Planctomycetota</taxon>
        <taxon>Planctomycetia</taxon>
        <taxon>Pirellulales</taxon>
        <taxon>Pirellulaceae</taxon>
        <taxon>Stieleria</taxon>
    </lineage>
</organism>
<evidence type="ECO:0000313" key="7">
    <source>
        <dbReference type="Proteomes" id="UP000319004"/>
    </source>
</evidence>
<dbReference type="Gene3D" id="2.60.40.3440">
    <property type="match status" value="1"/>
</dbReference>
<feature type="compositionally biased region" description="Low complexity" evidence="4">
    <location>
        <begin position="1603"/>
        <end position="1620"/>
    </location>
</feature>
<dbReference type="Pfam" id="PF19077">
    <property type="entry name" value="Big_13"/>
    <property type="match status" value="1"/>
</dbReference>
<dbReference type="GO" id="GO:0003755">
    <property type="term" value="F:peptidyl-prolyl cis-trans isomerase activity"/>
    <property type="evidence" value="ECO:0007669"/>
    <property type="project" value="UniProtKB-KW"/>
</dbReference>
<dbReference type="Pfam" id="PF00160">
    <property type="entry name" value="Pro_isomerase"/>
    <property type="match status" value="1"/>
</dbReference>
<dbReference type="InterPro" id="IPR002130">
    <property type="entry name" value="Cyclophilin-type_PPIase_dom"/>
</dbReference>
<dbReference type="SUPFAM" id="SSF52833">
    <property type="entry name" value="Thioredoxin-like"/>
    <property type="match status" value="1"/>
</dbReference>
<dbReference type="OrthoDB" id="270889at2"/>
<dbReference type="Pfam" id="PF17963">
    <property type="entry name" value="Big_9"/>
    <property type="match status" value="5"/>
</dbReference>
<evidence type="ECO:0000259" key="5">
    <source>
        <dbReference type="PROSITE" id="PS50072"/>
    </source>
</evidence>
<feature type="compositionally biased region" description="Acidic residues" evidence="4">
    <location>
        <begin position="1575"/>
        <end position="1584"/>
    </location>
</feature>
<evidence type="ECO:0000256" key="1">
    <source>
        <dbReference type="ARBA" id="ARBA00013194"/>
    </source>
</evidence>
<evidence type="ECO:0000256" key="3">
    <source>
        <dbReference type="ARBA" id="ARBA00023235"/>
    </source>
</evidence>
<keyword evidence="3 6" id="KW-0413">Isomerase</keyword>
<feature type="domain" description="PPIase cyclophilin-type" evidence="5">
    <location>
        <begin position="257"/>
        <end position="409"/>
    </location>
</feature>
<dbReference type="Gene3D" id="2.60.40.2810">
    <property type="match status" value="3"/>
</dbReference>
<keyword evidence="2" id="KW-0697">Rotamase</keyword>
<dbReference type="PANTHER" id="PTHR45625">
    <property type="entry name" value="PEPTIDYL-PROLYL CIS-TRANS ISOMERASE-RELATED"/>
    <property type="match status" value="1"/>
</dbReference>
<dbReference type="SUPFAM" id="SSF50891">
    <property type="entry name" value="Cyclophilin-like"/>
    <property type="match status" value="1"/>
</dbReference>
<dbReference type="KEGG" id="snep:Enr13x_17400"/>
<dbReference type="GO" id="GO:0016020">
    <property type="term" value="C:membrane"/>
    <property type="evidence" value="ECO:0007669"/>
    <property type="project" value="InterPro"/>
</dbReference>